<gene>
    <name evidence="3" type="ORF">METZ01_LOCUS512643</name>
</gene>
<evidence type="ECO:0000313" key="3">
    <source>
        <dbReference type="EMBL" id="SVE59789.1"/>
    </source>
</evidence>
<name>A0A383ET17_9ZZZZ</name>
<feature type="transmembrane region" description="Helical" evidence="1">
    <location>
        <begin position="164"/>
        <end position="184"/>
    </location>
</feature>
<dbReference type="AlphaFoldDB" id="A0A383ET17"/>
<feature type="transmembrane region" description="Helical" evidence="1">
    <location>
        <begin position="204"/>
        <end position="223"/>
    </location>
</feature>
<protein>
    <recommendedName>
        <fullName evidence="2">DUF5671 domain-containing protein</fullName>
    </recommendedName>
</protein>
<dbReference type="EMBL" id="UINC01228467">
    <property type="protein sequence ID" value="SVE59789.1"/>
    <property type="molecule type" value="Genomic_DNA"/>
</dbReference>
<reference evidence="3" key="1">
    <citation type="submission" date="2018-05" db="EMBL/GenBank/DDBJ databases">
        <authorList>
            <person name="Lanie J.A."/>
            <person name="Ng W.-L."/>
            <person name="Kazmierczak K.M."/>
            <person name="Andrzejewski T.M."/>
            <person name="Davidsen T.M."/>
            <person name="Wayne K.J."/>
            <person name="Tettelin H."/>
            <person name="Glass J.I."/>
            <person name="Rusch D."/>
            <person name="Podicherti R."/>
            <person name="Tsui H.-C.T."/>
            <person name="Winkler M.E."/>
        </authorList>
    </citation>
    <scope>NUCLEOTIDE SEQUENCE</scope>
</reference>
<feature type="transmembrane region" description="Helical" evidence="1">
    <location>
        <begin position="6"/>
        <end position="29"/>
    </location>
</feature>
<organism evidence="3">
    <name type="scientific">marine metagenome</name>
    <dbReference type="NCBI Taxonomy" id="408172"/>
    <lineage>
        <taxon>unclassified sequences</taxon>
        <taxon>metagenomes</taxon>
        <taxon>ecological metagenomes</taxon>
    </lineage>
</organism>
<keyword evidence="1" id="KW-0472">Membrane</keyword>
<feature type="transmembrane region" description="Helical" evidence="1">
    <location>
        <begin position="49"/>
        <end position="73"/>
    </location>
</feature>
<keyword evidence="1" id="KW-0812">Transmembrane</keyword>
<sequence>MGNIAGILFGLIGLAIPILIIGAIVYFILRIKSGISLSISYKDALRVYFYIVILVSVGLTGVGGVSTLINVGLGEMVGREFSYGEVYQDHRESQDLKNNEDSSSYVVGDNRSLSEKIDLEMKGNLINGISLAVIGSFLMLVHFLGRRLVETVDEHSDLLRRLYLIAGLAIFAVITIVALIAGIPETLRYALLEVEPGQESPGEALSIAIVGLPIWVSYLVATLRN</sequence>
<evidence type="ECO:0000259" key="2">
    <source>
        <dbReference type="Pfam" id="PF18920"/>
    </source>
</evidence>
<keyword evidence="1" id="KW-1133">Transmembrane helix</keyword>
<evidence type="ECO:0000256" key="1">
    <source>
        <dbReference type="SAM" id="Phobius"/>
    </source>
</evidence>
<feature type="transmembrane region" description="Helical" evidence="1">
    <location>
        <begin position="125"/>
        <end position="144"/>
    </location>
</feature>
<feature type="non-terminal residue" evidence="3">
    <location>
        <position position="225"/>
    </location>
</feature>
<dbReference type="Pfam" id="PF18920">
    <property type="entry name" value="DUF5671"/>
    <property type="match status" value="1"/>
</dbReference>
<accession>A0A383ET17</accession>
<proteinExistence type="predicted"/>
<dbReference type="InterPro" id="IPR043728">
    <property type="entry name" value="DUF5671"/>
</dbReference>
<feature type="domain" description="DUF5671" evidence="2">
    <location>
        <begin position="122"/>
        <end position="191"/>
    </location>
</feature>